<evidence type="ECO:0000256" key="3">
    <source>
        <dbReference type="ARBA" id="ARBA00022502"/>
    </source>
</evidence>
<evidence type="ECO:0000256" key="10">
    <source>
        <dbReference type="SAM" id="Phobius"/>
    </source>
</evidence>
<evidence type="ECO:0000256" key="6">
    <source>
        <dbReference type="ARBA" id="ARBA00022692"/>
    </source>
</evidence>
<dbReference type="GO" id="GO:0004376">
    <property type="term" value="F:GPI mannosyltransferase activity"/>
    <property type="evidence" value="ECO:0007669"/>
    <property type="project" value="InterPro"/>
</dbReference>
<evidence type="ECO:0000256" key="9">
    <source>
        <dbReference type="ARBA" id="ARBA00023136"/>
    </source>
</evidence>
<accession>A0A5A5TJZ8</accession>
<evidence type="ECO:0000313" key="12">
    <source>
        <dbReference type="Proteomes" id="UP000322530"/>
    </source>
</evidence>
<comment type="subcellular location">
    <subcellularLocation>
        <location evidence="1">Endoplasmic reticulum membrane</location>
        <topology evidence="1">Multi-pass membrane protein</topology>
    </subcellularLocation>
</comment>
<evidence type="ECO:0000256" key="8">
    <source>
        <dbReference type="ARBA" id="ARBA00022989"/>
    </source>
</evidence>
<dbReference type="GO" id="GO:0000009">
    <property type="term" value="F:alpha-1,6-mannosyltransferase activity"/>
    <property type="evidence" value="ECO:0007669"/>
    <property type="project" value="InterPro"/>
</dbReference>
<dbReference type="RefSeq" id="WP_149404740.1">
    <property type="nucleotide sequence ID" value="NZ_BIXY01000182.1"/>
</dbReference>
<dbReference type="Proteomes" id="UP000322530">
    <property type="component" value="Unassembled WGS sequence"/>
</dbReference>
<evidence type="ECO:0000256" key="2">
    <source>
        <dbReference type="ARBA" id="ARBA00004687"/>
    </source>
</evidence>
<proteinExistence type="predicted"/>
<comment type="pathway">
    <text evidence="2">Glycolipid biosynthesis; glycosylphosphatidylinositol-anchor biosynthesis.</text>
</comment>
<keyword evidence="7" id="KW-0256">Endoplasmic reticulum</keyword>
<dbReference type="GO" id="GO:0016020">
    <property type="term" value="C:membrane"/>
    <property type="evidence" value="ECO:0007669"/>
    <property type="project" value="GOC"/>
</dbReference>
<evidence type="ECO:0000256" key="7">
    <source>
        <dbReference type="ARBA" id="ARBA00022824"/>
    </source>
</evidence>
<comment type="caution">
    <text evidence="11">The sequence shown here is derived from an EMBL/GenBank/DDBJ whole genome shotgun (WGS) entry which is preliminary data.</text>
</comment>
<dbReference type="Pfam" id="PF04188">
    <property type="entry name" value="Mannosyl_trans2"/>
    <property type="match status" value="1"/>
</dbReference>
<feature type="transmembrane region" description="Helical" evidence="10">
    <location>
        <begin position="239"/>
        <end position="261"/>
    </location>
</feature>
<keyword evidence="5" id="KW-0808">Transferase</keyword>
<keyword evidence="12" id="KW-1185">Reference proteome</keyword>
<dbReference type="GO" id="GO:0031501">
    <property type="term" value="C:mannosyltransferase complex"/>
    <property type="evidence" value="ECO:0007669"/>
    <property type="project" value="TreeGrafter"/>
</dbReference>
<evidence type="ECO:0000313" key="11">
    <source>
        <dbReference type="EMBL" id="GCF11951.1"/>
    </source>
</evidence>
<keyword evidence="3" id="KW-0337">GPI-anchor biosynthesis</keyword>
<feature type="transmembrane region" description="Helical" evidence="10">
    <location>
        <begin position="331"/>
        <end position="350"/>
    </location>
</feature>
<feature type="transmembrane region" description="Helical" evidence="10">
    <location>
        <begin position="281"/>
        <end position="301"/>
    </location>
</feature>
<organism evidence="11 12">
    <name type="scientific">Dictyobacter arantiisoli</name>
    <dbReference type="NCBI Taxonomy" id="2014874"/>
    <lineage>
        <taxon>Bacteria</taxon>
        <taxon>Bacillati</taxon>
        <taxon>Chloroflexota</taxon>
        <taxon>Ktedonobacteria</taxon>
        <taxon>Ktedonobacterales</taxon>
        <taxon>Dictyobacteraceae</taxon>
        <taxon>Dictyobacter</taxon>
    </lineage>
</organism>
<sequence>MHSLVSSNDEAKNAFIFSRIFLLLITLPVIAIAAGKAGFPFDPTQVTSEVLQHNSPFDLQTYLLAWWRWDNVFYVRIAALGYHHQPGLTVFFPLWPATIRLLGYPLSLFLPGETAYYISSIILSNLLFFVSLQLLYRLTNKYFDAALAKTAVWLLAFFPYTIFFSFGYTESLFLFFCLATFVFLERGRKRDWWLASLCAGLAATTRETGAVIIVALFVCFLQHYWPLPQYLRSHRREMINALCSLLIIPLGVVIYMLYLYLNWHNPLLFLHDVISWGRHPVLPLTALFSSLWYLITFVVPLDSLYNNLLDLCFTILPIILLIKYWRRLPLYYSVFALSLLLYSLSTAVDFPNPLMSIPRYLMVIFPCIILLAVEWKQNPACHRYIIIFFPLTLAVNVVLFAIGRWVA</sequence>
<dbReference type="UniPathway" id="UPA00196"/>
<dbReference type="EMBL" id="BIXY01000182">
    <property type="protein sequence ID" value="GCF11951.1"/>
    <property type="molecule type" value="Genomic_DNA"/>
</dbReference>
<evidence type="ECO:0000256" key="1">
    <source>
        <dbReference type="ARBA" id="ARBA00004477"/>
    </source>
</evidence>
<name>A0A5A5TJZ8_9CHLR</name>
<dbReference type="AlphaFoldDB" id="A0A5A5TJZ8"/>
<dbReference type="InterPro" id="IPR007315">
    <property type="entry name" value="PIG-V/Gpi18"/>
</dbReference>
<keyword evidence="9 10" id="KW-0472">Membrane</keyword>
<feature type="transmembrane region" description="Helical" evidence="10">
    <location>
        <begin position="385"/>
        <end position="406"/>
    </location>
</feature>
<dbReference type="PANTHER" id="PTHR12468:SF2">
    <property type="entry name" value="GPI MANNOSYLTRANSFERASE 2"/>
    <property type="match status" value="1"/>
</dbReference>
<feature type="transmembrane region" description="Helical" evidence="10">
    <location>
        <begin position="209"/>
        <end position="227"/>
    </location>
</feature>
<keyword evidence="4" id="KW-0328">Glycosyltransferase</keyword>
<dbReference type="OrthoDB" id="149637at2"/>
<evidence type="ECO:0000256" key="5">
    <source>
        <dbReference type="ARBA" id="ARBA00022679"/>
    </source>
</evidence>
<keyword evidence="6 10" id="KW-0812">Transmembrane</keyword>
<keyword evidence="8 10" id="KW-1133">Transmembrane helix</keyword>
<feature type="transmembrane region" description="Helical" evidence="10">
    <location>
        <begin position="20"/>
        <end position="39"/>
    </location>
</feature>
<feature type="transmembrane region" description="Helical" evidence="10">
    <location>
        <begin position="357"/>
        <end position="373"/>
    </location>
</feature>
<evidence type="ECO:0000256" key="4">
    <source>
        <dbReference type="ARBA" id="ARBA00022676"/>
    </source>
</evidence>
<dbReference type="GO" id="GO:0006506">
    <property type="term" value="P:GPI anchor biosynthetic process"/>
    <property type="evidence" value="ECO:0007669"/>
    <property type="project" value="UniProtKB-UniPathway"/>
</dbReference>
<feature type="transmembrane region" description="Helical" evidence="10">
    <location>
        <begin position="151"/>
        <end position="184"/>
    </location>
</feature>
<dbReference type="PANTHER" id="PTHR12468">
    <property type="entry name" value="GPI MANNOSYLTRANSFERASE 2"/>
    <property type="match status" value="1"/>
</dbReference>
<reference evidence="11 12" key="1">
    <citation type="submission" date="2019-01" db="EMBL/GenBank/DDBJ databases">
        <title>Draft genome sequence of Dictyobacter sp. Uno17.</title>
        <authorList>
            <person name="Wang C.M."/>
            <person name="Zheng Y."/>
            <person name="Sakai Y."/>
            <person name="Abe K."/>
            <person name="Yokota A."/>
            <person name="Yabe S."/>
        </authorList>
    </citation>
    <scope>NUCLEOTIDE SEQUENCE [LARGE SCALE GENOMIC DNA]</scope>
    <source>
        <strain evidence="11 12">Uno17</strain>
    </source>
</reference>
<feature type="transmembrane region" description="Helical" evidence="10">
    <location>
        <begin position="115"/>
        <end position="139"/>
    </location>
</feature>
<protein>
    <submittedName>
        <fullName evidence="11">Membrane protein</fullName>
    </submittedName>
</protein>
<gene>
    <name evidence="11" type="ORF">KDI_55150</name>
</gene>